<evidence type="ECO:0000313" key="2">
    <source>
        <dbReference type="Proteomes" id="UP001497680"/>
    </source>
</evidence>
<dbReference type="EMBL" id="MU394316">
    <property type="protein sequence ID" value="KAI6086356.1"/>
    <property type="molecule type" value="Genomic_DNA"/>
</dbReference>
<name>A0ACC0D0Y0_9PEZI</name>
<proteinExistence type="predicted"/>
<reference evidence="1 2" key="1">
    <citation type="journal article" date="2022" name="New Phytol.">
        <title>Ecological generalism drives hyperdiversity of secondary metabolite gene clusters in xylarialean endophytes.</title>
        <authorList>
            <person name="Franco M.E.E."/>
            <person name="Wisecaver J.H."/>
            <person name="Arnold A.E."/>
            <person name="Ju Y.M."/>
            <person name="Slot J.C."/>
            <person name="Ahrendt S."/>
            <person name="Moore L.P."/>
            <person name="Eastman K.E."/>
            <person name="Scott K."/>
            <person name="Konkel Z."/>
            <person name="Mondo S.J."/>
            <person name="Kuo A."/>
            <person name="Hayes R.D."/>
            <person name="Haridas S."/>
            <person name="Andreopoulos B."/>
            <person name="Riley R."/>
            <person name="LaButti K."/>
            <person name="Pangilinan J."/>
            <person name="Lipzen A."/>
            <person name="Amirebrahimi M."/>
            <person name="Yan J."/>
            <person name="Adam C."/>
            <person name="Keymanesh K."/>
            <person name="Ng V."/>
            <person name="Louie K."/>
            <person name="Northen T."/>
            <person name="Drula E."/>
            <person name="Henrissat B."/>
            <person name="Hsieh H.M."/>
            <person name="Youens-Clark K."/>
            <person name="Lutzoni F."/>
            <person name="Miadlikowska J."/>
            <person name="Eastwood D.C."/>
            <person name="Hamelin R.C."/>
            <person name="Grigoriev I.V."/>
            <person name="U'Ren J.M."/>
        </authorList>
    </citation>
    <scope>NUCLEOTIDE SEQUENCE [LARGE SCALE GENOMIC DNA]</scope>
    <source>
        <strain evidence="1 2">ER1909</strain>
    </source>
</reference>
<organism evidence="1 2">
    <name type="scientific">Hypoxylon rubiginosum</name>
    <dbReference type="NCBI Taxonomy" id="110542"/>
    <lineage>
        <taxon>Eukaryota</taxon>
        <taxon>Fungi</taxon>
        <taxon>Dikarya</taxon>
        <taxon>Ascomycota</taxon>
        <taxon>Pezizomycotina</taxon>
        <taxon>Sordariomycetes</taxon>
        <taxon>Xylariomycetidae</taxon>
        <taxon>Xylariales</taxon>
        <taxon>Hypoxylaceae</taxon>
        <taxon>Hypoxylon</taxon>
    </lineage>
</organism>
<protein>
    <submittedName>
        <fullName evidence="1">Uncharacterized protein</fullName>
    </submittedName>
</protein>
<sequence length="151" mass="16805">MLAESSVATDQEHEISPILKLIDFGLTYYEEGGEKRNIYNIGKVMVALIDLHAMIGTWVPSGRKQIEFEGKMINTAAIQIIPFPDGVDPNLLNIVCATMSDPDDRPDLRYLYTKTQQAIANPPASYRDNPEESDDAISKLWTDIVHNAPTA</sequence>
<accession>A0ACC0D0Y0</accession>
<evidence type="ECO:0000313" key="1">
    <source>
        <dbReference type="EMBL" id="KAI6086356.1"/>
    </source>
</evidence>
<dbReference type="Proteomes" id="UP001497680">
    <property type="component" value="Unassembled WGS sequence"/>
</dbReference>
<gene>
    <name evidence="1" type="ORF">F4821DRAFT_278577</name>
</gene>
<comment type="caution">
    <text evidence="1">The sequence shown here is derived from an EMBL/GenBank/DDBJ whole genome shotgun (WGS) entry which is preliminary data.</text>
</comment>
<keyword evidence="2" id="KW-1185">Reference proteome</keyword>